<dbReference type="PANTHER" id="PTHR43391">
    <property type="entry name" value="RETINOL DEHYDROGENASE-RELATED"/>
    <property type="match status" value="1"/>
</dbReference>
<dbReference type="Pfam" id="PF00106">
    <property type="entry name" value="adh_short"/>
    <property type="match status" value="1"/>
</dbReference>
<dbReference type="PRINTS" id="PR00081">
    <property type="entry name" value="GDHRDH"/>
</dbReference>
<evidence type="ECO:0000256" key="3">
    <source>
        <dbReference type="RuleBase" id="RU000363"/>
    </source>
</evidence>
<gene>
    <name evidence="4" type="ORF">DXH47_07960</name>
</gene>
<dbReference type="SUPFAM" id="SSF51735">
    <property type="entry name" value="NAD(P)-binding Rossmann-fold domains"/>
    <property type="match status" value="1"/>
</dbReference>
<dbReference type="GO" id="GO:0016616">
    <property type="term" value="F:oxidoreductase activity, acting on the CH-OH group of donors, NAD or NADP as acceptor"/>
    <property type="evidence" value="ECO:0007669"/>
    <property type="project" value="UniProtKB-ARBA"/>
</dbReference>
<protein>
    <submittedName>
        <fullName evidence="4">SDR family oxidoreductase</fullName>
    </submittedName>
</protein>
<evidence type="ECO:0000313" key="4">
    <source>
        <dbReference type="EMBL" id="RXI78113.1"/>
    </source>
</evidence>
<dbReference type="OrthoDB" id="9775296at2"/>
<sequence length="246" mass="26417">MSLKDKVVIIMGASSGMGAATANLLAQEGTKLTLAARRLERLDEIKANNPEANILTIKADVTNIDDVQSVVDKTVATYGRVDVMWNNAGIMPVNELRNSARTEWDNLININIHGVLNGIDAVLPTMIKQGSGHIISTDSIAGLVTHAKFAVYAGTKAAIRSIMEGLRQEEGKNGIKSTTIYPGQVATELGNSINNKALRDKISSDIKQPSMTVLKPEEIAKTVAFVIDTPANMSINELVIRPTAEL</sequence>
<organism evidence="4 5">
    <name type="scientific">Levilactobacillus suantsaii</name>
    <dbReference type="NCBI Taxonomy" id="2292255"/>
    <lineage>
        <taxon>Bacteria</taxon>
        <taxon>Bacillati</taxon>
        <taxon>Bacillota</taxon>
        <taxon>Bacilli</taxon>
        <taxon>Lactobacillales</taxon>
        <taxon>Lactobacillaceae</taxon>
        <taxon>Levilactobacillus</taxon>
    </lineage>
</organism>
<keyword evidence="5" id="KW-1185">Reference proteome</keyword>
<dbReference type="Gene3D" id="3.40.50.720">
    <property type="entry name" value="NAD(P)-binding Rossmann-like Domain"/>
    <property type="match status" value="1"/>
</dbReference>
<reference evidence="4 5" key="1">
    <citation type="submission" date="2018-08" db="EMBL/GenBank/DDBJ databases">
        <title>Lactobacillus suantsai sp. nov., isolated from traditional fermented suan-tsai in Taiwan.</title>
        <authorList>
            <person name="Huang C.-H."/>
        </authorList>
    </citation>
    <scope>NUCLEOTIDE SEQUENCE [LARGE SCALE GENOMIC DNA]</scope>
    <source>
        <strain evidence="4 5">BCRC 12945</strain>
    </source>
</reference>
<dbReference type="InterPro" id="IPR020904">
    <property type="entry name" value="Sc_DH/Rdtase_CS"/>
</dbReference>
<dbReference type="InterPro" id="IPR002347">
    <property type="entry name" value="SDR_fam"/>
</dbReference>
<comment type="similarity">
    <text evidence="1 3">Belongs to the short-chain dehydrogenases/reductases (SDR) family.</text>
</comment>
<dbReference type="PANTHER" id="PTHR43391:SF86">
    <property type="entry name" value="SHORT-CHAIN DEHYDROGENASE_REDUCTASE FAMILY PROTEIN"/>
    <property type="match status" value="1"/>
</dbReference>
<dbReference type="RefSeq" id="WP_129032819.1">
    <property type="nucleotide sequence ID" value="NZ_CP059603.1"/>
</dbReference>
<dbReference type="EMBL" id="QXIL01000015">
    <property type="protein sequence ID" value="RXI78113.1"/>
    <property type="molecule type" value="Genomic_DNA"/>
</dbReference>
<comment type="caution">
    <text evidence="4">The sequence shown here is derived from an EMBL/GenBank/DDBJ whole genome shotgun (WGS) entry which is preliminary data.</text>
</comment>
<dbReference type="FunFam" id="3.40.50.720:FF:000047">
    <property type="entry name" value="NADP-dependent L-serine/L-allo-threonine dehydrogenase"/>
    <property type="match status" value="1"/>
</dbReference>
<evidence type="ECO:0000256" key="2">
    <source>
        <dbReference type="ARBA" id="ARBA00023002"/>
    </source>
</evidence>
<dbReference type="CDD" id="cd05233">
    <property type="entry name" value="SDR_c"/>
    <property type="match status" value="1"/>
</dbReference>
<dbReference type="GO" id="GO:0005829">
    <property type="term" value="C:cytosol"/>
    <property type="evidence" value="ECO:0007669"/>
    <property type="project" value="TreeGrafter"/>
</dbReference>
<dbReference type="InterPro" id="IPR036291">
    <property type="entry name" value="NAD(P)-bd_dom_sf"/>
</dbReference>
<dbReference type="Proteomes" id="UP000290602">
    <property type="component" value="Unassembled WGS sequence"/>
</dbReference>
<proteinExistence type="inferred from homology"/>
<keyword evidence="2" id="KW-0560">Oxidoreductase</keyword>
<dbReference type="AlphaFoldDB" id="A0A4Q0VI67"/>
<dbReference type="PROSITE" id="PS00061">
    <property type="entry name" value="ADH_SHORT"/>
    <property type="match status" value="1"/>
</dbReference>
<name>A0A4Q0VI67_9LACO</name>
<dbReference type="PRINTS" id="PR00080">
    <property type="entry name" value="SDRFAMILY"/>
</dbReference>
<evidence type="ECO:0000313" key="5">
    <source>
        <dbReference type="Proteomes" id="UP000290602"/>
    </source>
</evidence>
<accession>A0A4Q0VI67</accession>
<evidence type="ECO:0000256" key="1">
    <source>
        <dbReference type="ARBA" id="ARBA00006484"/>
    </source>
</evidence>